<dbReference type="InterPro" id="IPR024294">
    <property type="entry name" value="DUF3810"/>
</dbReference>
<keyword evidence="3" id="KW-1185">Reference proteome</keyword>
<proteinExistence type="predicted"/>
<dbReference type="EMBL" id="CP144143">
    <property type="protein sequence ID" value="WWC85075.1"/>
    <property type="molecule type" value="Genomic_DNA"/>
</dbReference>
<keyword evidence="1" id="KW-0812">Transmembrane</keyword>
<feature type="transmembrane region" description="Helical" evidence="1">
    <location>
        <begin position="79"/>
        <end position="104"/>
    </location>
</feature>
<reference evidence="3" key="1">
    <citation type="submission" date="2024-01" db="EMBL/GenBank/DDBJ databases">
        <title>Mycovorax composti gen. nov. sp. nov., a member of the family Chitinophagaceae isolated from button mushroom compost.</title>
        <authorList>
            <person name="Thai M."/>
            <person name="Bell T.L."/>
            <person name="Kertesz M.A."/>
        </authorList>
    </citation>
    <scope>NUCLEOTIDE SEQUENCE [LARGE SCALE GENOMIC DNA]</scope>
    <source>
        <strain evidence="3">C216</strain>
    </source>
</reference>
<protein>
    <recommendedName>
        <fullName evidence="4">DUF3810 domain-containing protein</fullName>
    </recommendedName>
</protein>
<evidence type="ECO:0000256" key="1">
    <source>
        <dbReference type="SAM" id="Phobius"/>
    </source>
</evidence>
<feature type="transmembrane region" description="Helical" evidence="1">
    <location>
        <begin position="38"/>
        <end position="59"/>
    </location>
</feature>
<evidence type="ECO:0000313" key="3">
    <source>
        <dbReference type="Proteomes" id="UP001321305"/>
    </source>
</evidence>
<accession>A0ABZ2ENP5</accession>
<evidence type="ECO:0000313" key="2">
    <source>
        <dbReference type="EMBL" id="WWC85075.1"/>
    </source>
</evidence>
<organism evidence="2 3">
    <name type="scientific">Mycovorax composti</name>
    <dbReference type="NCBI Taxonomy" id="2962693"/>
    <lineage>
        <taxon>Bacteria</taxon>
        <taxon>Pseudomonadati</taxon>
        <taxon>Bacteroidota</taxon>
        <taxon>Chitinophagia</taxon>
        <taxon>Chitinophagales</taxon>
        <taxon>Chitinophagaceae</taxon>
        <taxon>Mycovorax</taxon>
    </lineage>
</organism>
<dbReference type="Proteomes" id="UP001321305">
    <property type="component" value="Chromosome"/>
</dbReference>
<keyword evidence="1" id="KW-0472">Membrane</keyword>
<feature type="transmembrane region" description="Helical" evidence="1">
    <location>
        <begin position="124"/>
        <end position="144"/>
    </location>
</feature>
<keyword evidence="1" id="KW-1133">Transmembrane helix</keyword>
<dbReference type="Pfam" id="PF12725">
    <property type="entry name" value="DUF3810"/>
    <property type="match status" value="1"/>
</dbReference>
<evidence type="ECO:0008006" key="4">
    <source>
        <dbReference type="Google" id="ProtNLM"/>
    </source>
</evidence>
<gene>
    <name evidence="2" type="ORF">PIECOFPK_02818</name>
</gene>
<sequence>MLTAVQRYFTKQKFSTRCNILVIVFSRKGMNYKQRKSVRWLVLILLVVAIKVLSIKPSWVETIYTYGVYPFIARVQRVLLGWVPFSIGDIFYVLVLLSIFIICIKGLKAFYKRRISRSTFRRGVVRVIFFWALIFVAFYGLWGLNYSRQGIASQLNLEEKKYAYNDLDTLVHLLHTRLNHHASQITPAIRDSFKSKRNLFKSAPQMYTIAEKQYPFLKYKNYSVKPSLFSYIGNYFGFQGYYNPFTGEAQVNTTIPLCLEPFVTAHEIAHQLGYAKESEANFVGFLACRLHPSEHFKYSVYFEMFQYAIKELHYVDSVRAQSYLQTLHPLVQKDIRECREFYQKYSNPIEPYIAEAYSYFLKANNQPKGKASYNEVVMWLIAYYKRYGTTAI</sequence>
<name>A0ABZ2ENP5_9BACT</name>